<evidence type="ECO:0000313" key="2">
    <source>
        <dbReference type="Proteomes" id="UP000504608"/>
    </source>
</evidence>
<keyword evidence="2" id="KW-1185">Reference proteome</keyword>
<dbReference type="AlphaFoldDB" id="A0A6J1KZD6"/>
<feature type="region of interest" description="Disordered" evidence="1">
    <location>
        <begin position="95"/>
        <end position="173"/>
    </location>
</feature>
<evidence type="ECO:0000313" key="3">
    <source>
        <dbReference type="RefSeq" id="XP_023007016.1"/>
    </source>
</evidence>
<organism evidence="2 3">
    <name type="scientific">Cucurbita maxima</name>
    <name type="common">Pumpkin</name>
    <name type="synonym">Winter squash</name>
    <dbReference type="NCBI Taxonomy" id="3661"/>
    <lineage>
        <taxon>Eukaryota</taxon>
        <taxon>Viridiplantae</taxon>
        <taxon>Streptophyta</taxon>
        <taxon>Embryophyta</taxon>
        <taxon>Tracheophyta</taxon>
        <taxon>Spermatophyta</taxon>
        <taxon>Magnoliopsida</taxon>
        <taxon>eudicotyledons</taxon>
        <taxon>Gunneridae</taxon>
        <taxon>Pentapetalae</taxon>
        <taxon>rosids</taxon>
        <taxon>fabids</taxon>
        <taxon>Cucurbitales</taxon>
        <taxon>Cucurbitaceae</taxon>
        <taxon>Cucurbiteae</taxon>
        <taxon>Cucurbita</taxon>
    </lineage>
</organism>
<protein>
    <submittedName>
        <fullName evidence="3">Uncharacterized protein LOC111499636</fullName>
    </submittedName>
</protein>
<gene>
    <name evidence="3" type="primary">LOC111499636</name>
</gene>
<feature type="region of interest" description="Disordered" evidence="1">
    <location>
        <begin position="1"/>
        <end position="21"/>
    </location>
</feature>
<reference evidence="3" key="1">
    <citation type="submission" date="2025-08" db="UniProtKB">
        <authorList>
            <consortium name="RefSeq"/>
        </authorList>
    </citation>
    <scope>IDENTIFICATION</scope>
    <source>
        <tissue evidence="3">Young leaves</tissue>
    </source>
</reference>
<feature type="compositionally biased region" description="Basic residues" evidence="1">
    <location>
        <begin position="123"/>
        <end position="132"/>
    </location>
</feature>
<sequence length="173" mass="19189">MACLDMYNSDHHKSLHRRAPASPRISFSSDFVDIQQSLKHQERSAAAPAPVSSSSDFEFSVSNYSMMSADELFFEGRLLPFKDSHRTATTLREELLVEEEEEGDDVSNQRPSRGRWKGFLGLKKSHNASKKGGRNDGSSGSRNGEDGKRAFGWSPSSGTRANSSEVQNEEESN</sequence>
<dbReference type="PANTHER" id="PTHR31722:SF62">
    <property type="entry name" value="EMB|CAB62433.1"/>
    <property type="match status" value="1"/>
</dbReference>
<evidence type="ECO:0000256" key="1">
    <source>
        <dbReference type="SAM" id="MobiDB-lite"/>
    </source>
</evidence>
<dbReference type="GeneID" id="111499636"/>
<accession>A0A6J1KZD6</accession>
<name>A0A6J1KZD6_CUCMA</name>
<feature type="compositionally biased region" description="Acidic residues" evidence="1">
    <location>
        <begin position="96"/>
        <end position="105"/>
    </location>
</feature>
<dbReference type="PANTHER" id="PTHR31722">
    <property type="entry name" value="OS06G0675200 PROTEIN"/>
    <property type="match status" value="1"/>
</dbReference>
<dbReference type="Proteomes" id="UP000504608">
    <property type="component" value="Unplaced"/>
</dbReference>
<dbReference type="OrthoDB" id="1927989at2759"/>
<dbReference type="KEGG" id="cmax:111499636"/>
<proteinExistence type="predicted"/>
<dbReference type="RefSeq" id="XP_023007016.1">
    <property type="nucleotide sequence ID" value="XM_023151248.1"/>
</dbReference>